<dbReference type="InterPro" id="IPR013083">
    <property type="entry name" value="Znf_RING/FYVE/PHD"/>
</dbReference>
<dbReference type="PRINTS" id="PR00360">
    <property type="entry name" value="C2DOMAIN"/>
</dbReference>
<dbReference type="CDD" id="cd08384">
    <property type="entry name" value="C2B_Rabphilin_Doc2"/>
    <property type="match status" value="1"/>
</dbReference>
<evidence type="ECO:0000256" key="1">
    <source>
        <dbReference type="ARBA" id="ARBA00022723"/>
    </source>
</evidence>
<feature type="domain" description="RabBD" evidence="13">
    <location>
        <begin position="98"/>
        <end position="215"/>
    </location>
</feature>
<dbReference type="InterPro" id="IPR047022">
    <property type="entry name" value="Rabphilin_Doc2_C2A"/>
</dbReference>
<dbReference type="PRINTS" id="PR00399">
    <property type="entry name" value="SYNAPTOTAGMN"/>
</dbReference>
<dbReference type="PROSITE" id="PS50004">
    <property type="entry name" value="C2"/>
    <property type="match status" value="2"/>
</dbReference>
<feature type="region of interest" description="Disordered" evidence="9">
    <location>
        <begin position="412"/>
        <end position="462"/>
    </location>
</feature>
<dbReference type="Pfam" id="PF02318">
    <property type="entry name" value="FYVE_2"/>
    <property type="match status" value="1"/>
</dbReference>
<evidence type="ECO:0000256" key="8">
    <source>
        <dbReference type="PROSITE-ProRule" id="PRU00091"/>
    </source>
</evidence>
<feature type="domain" description="C2" evidence="11">
    <location>
        <begin position="746"/>
        <end position="878"/>
    </location>
</feature>
<keyword evidence="10" id="KW-0472">Membrane</keyword>
<evidence type="ECO:0000259" key="13">
    <source>
        <dbReference type="PROSITE" id="PS50916"/>
    </source>
</evidence>
<dbReference type="InterPro" id="IPR030541">
    <property type="entry name" value="FYVE_RBF-1"/>
</dbReference>
<sequence>MRKNRGRHKCEGFVVFPFIIFIFYLTVSAAGKGARSMVTRNIPEGNSQTFRGNLSKMVDVTTESKGGKWVCPNDRQLALRAKLSTGWSVKTHDLQEYGRKSQSLNEMEQNVIKQVIQRAEVLELREQERVGRLVDRLDNMKRNIMGNGTTQCILCGDTFRMFSSSNFLCCGCKKLVCEKCGIEILSSNQEPLWLCKICSETREMWKKSGAWFFKGLPKYKLPEKKSDKYAGRKIVKSGAEKNSWFKSNTDLSETPSKVDLDSEVQHNKTESKTNSPRVTSLPEDTGRNITRTVSSHSNVHHVDRSGQQSIADKNQDKKLNLEDKYQREREASVESCTESTASSFSRQTSSTLSENHLTQASNSSSINQSFDSVSMTSERIKSDSTFSNWDKSPSSHRSSLKSLVGFDRKSVFSKSSRDEKEKNGCQKEMMAKKNVSSKCTPSSPSFSETPTEAESPKQKKKVSIDFGRATSFLRYPLKSDRKKDKNKLNKFSSSESHLESPRSEKSTGKGQLVDEFYAESDRSSGGRTAETLSVLEANHWMSQESSIHTLDSLSDLNLQQKWSRRESLSSISRDYWSEEQISLSGSLGTNQEELALAIGGKNAELGLLELSLWYDPIRSTLHCTLHRGKGLKSTDINGLADPFCKLNILPTSGKSVRLKTKTVHKSINPEFNETVNFYGITETDIQKKTLHILVLDDDKYGNDFLGEARIPLFRVGAKQTKHISVFLEKQCQLAGESEIWGEDIWSRGRILVTLCYSTKKRALIVLVGRCTNLLPMDNNNLSDPFIKLHLNPDPNHKKYKTSVKWKNLNPIFNEEFVFETKMTDLPKQTLVLTIWDKDYGKSNDYLGGLELGWKSKGERLKHWIDVIKFPDHKHEGWHRLGENLITD</sequence>
<keyword evidence="10" id="KW-0812">Transmembrane</keyword>
<keyword evidence="1" id="KW-0479">Metal-binding</keyword>
<dbReference type="Gene3D" id="2.60.40.150">
    <property type="entry name" value="C2 domain"/>
    <property type="match status" value="2"/>
</dbReference>
<feature type="compositionally biased region" description="Polar residues" evidence="9">
    <location>
        <begin position="287"/>
        <end position="297"/>
    </location>
</feature>
<dbReference type="InterPro" id="IPR017455">
    <property type="entry name" value="Znf_FYVE-rel"/>
</dbReference>
<evidence type="ECO:0000259" key="12">
    <source>
        <dbReference type="PROSITE" id="PS50178"/>
    </source>
</evidence>
<dbReference type="CDD" id="cd04035">
    <property type="entry name" value="C2A_Rabphilin_Doc2"/>
    <property type="match status" value="1"/>
</dbReference>
<keyword evidence="15" id="KW-1185">Reference proteome</keyword>
<evidence type="ECO:0000256" key="3">
    <source>
        <dbReference type="ARBA" id="ARBA00022771"/>
    </source>
</evidence>
<evidence type="ECO:0008006" key="16">
    <source>
        <dbReference type="Google" id="ProtNLM"/>
    </source>
</evidence>
<dbReference type="EMBL" id="JAWJWF010000001">
    <property type="protein sequence ID" value="KAK6641554.1"/>
    <property type="molecule type" value="Genomic_DNA"/>
</dbReference>
<keyword evidence="4" id="KW-0862">Zinc</keyword>
<organism evidence="14 15">
    <name type="scientific">Polyplax serrata</name>
    <name type="common">Common mouse louse</name>
    <dbReference type="NCBI Taxonomy" id="468196"/>
    <lineage>
        <taxon>Eukaryota</taxon>
        <taxon>Metazoa</taxon>
        <taxon>Ecdysozoa</taxon>
        <taxon>Arthropoda</taxon>
        <taxon>Hexapoda</taxon>
        <taxon>Insecta</taxon>
        <taxon>Pterygota</taxon>
        <taxon>Neoptera</taxon>
        <taxon>Paraneoptera</taxon>
        <taxon>Psocodea</taxon>
        <taxon>Troctomorpha</taxon>
        <taxon>Phthiraptera</taxon>
        <taxon>Anoplura</taxon>
        <taxon>Polyplacidae</taxon>
        <taxon>Polyplax</taxon>
    </lineage>
</organism>
<feature type="compositionally biased region" description="Polar residues" evidence="9">
    <location>
        <begin position="246"/>
        <end position="255"/>
    </location>
</feature>
<evidence type="ECO:0000256" key="7">
    <source>
        <dbReference type="ARBA" id="ARBA00034103"/>
    </source>
</evidence>
<dbReference type="InterPro" id="IPR010911">
    <property type="entry name" value="Rab_BD"/>
</dbReference>
<evidence type="ECO:0000256" key="6">
    <source>
        <dbReference type="ARBA" id="ARBA00023018"/>
    </source>
</evidence>
<keyword evidence="6" id="KW-0770">Synapse</keyword>
<keyword evidence="3 8" id="KW-0863">Zinc-finger</keyword>
<feature type="compositionally biased region" description="Basic and acidic residues" evidence="9">
    <location>
        <begin position="477"/>
        <end position="487"/>
    </location>
</feature>
<feature type="compositionally biased region" description="Basic and acidic residues" evidence="9">
    <location>
        <begin position="496"/>
        <end position="507"/>
    </location>
</feature>
<accession>A0ABR1BFL5</accession>
<name>A0ABR1BFL5_POLSC</name>
<dbReference type="CDD" id="cd15746">
    <property type="entry name" value="FYVE_RP3A_like"/>
    <property type="match status" value="1"/>
</dbReference>
<protein>
    <recommendedName>
        <fullName evidence="16">Rabphilin</fullName>
    </recommendedName>
</protein>
<dbReference type="PROSITE" id="PS50178">
    <property type="entry name" value="ZF_FYVE"/>
    <property type="match status" value="1"/>
</dbReference>
<dbReference type="InterPro" id="IPR011011">
    <property type="entry name" value="Znf_FYVE_PHD"/>
</dbReference>
<feature type="domain" description="FYVE-type" evidence="12">
    <location>
        <begin position="146"/>
        <end position="203"/>
    </location>
</feature>
<feature type="compositionally biased region" description="Basic and acidic residues" evidence="9">
    <location>
        <begin position="412"/>
        <end position="431"/>
    </location>
</feature>
<feature type="region of interest" description="Disordered" evidence="9">
    <location>
        <begin position="382"/>
        <end position="401"/>
    </location>
</feature>
<keyword evidence="10" id="KW-1133">Transmembrane helix</keyword>
<feature type="compositionally biased region" description="Low complexity" evidence="9">
    <location>
        <begin position="391"/>
        <end position="401"/>
    </location>
</feature>
<keyword evidence="2" id="KW-0677">Repeat</keyword>
<feature type="region of interest" description="Disordered" evidence="9">
    <location>
        <begin position="246"/>
        <end position="370"/>
    </location>
</feature>
<gene>
    <name evidence="14" type="ORF">RUM44_013266</name>
</gene>
<dbReference type="SUPFAM" id="SSF57903">
    <property type="entry name" value="FYVE/PHD zinc finger"/>
    <property type="match status" value="1"/>
</dbReference>
<evidence type="ECO:0000256" key="4">
    <source>
        <dbReference type="ARBA" id="ARBA00022833"/>
    </source>
</evidence>
<dbReference type="Proteomes" id="UP001359485">
    <property type="component" value="Unassembled WGS sequence"/>
</dbReference>
<reference evidence="14 15" key="1">
    <citation type="submission" date="2023-09" db="EMBL/GenBank/DDBJ databases">
        <title>Genomes of two closely related lineages of the louse Polyplax serrata with different host specificities.</title>
        <authorList>
            <person name="Martinu J."/>
            <person name="Tarabai H."/>
            <person name="Stefka J."/>
            <person name="Hypsa V."/>
        </authorList>
    </citation>
    <scope>NUCLEOTIDE SEQUENCE [LARGE SCALE GENOMIC DNA]</scope>
    <source>
        <strain evidence="14">98ZLc_SE</strain>
    </source>
</reference>
<dbReference type="PANTHER" id="PTHR45729:SF6">
    <property type="entry name" value="RABPHILIN, ISOFORM A"/>
    <property type="match status" value="1"/>
</dbReference>
<dbReference type="Gene3D" id="3.30.40.10">
    <property type="entry name" value="Zinc/RING finger domain, C3HC4 (zinc finger)"/>
    <property type="match status" value="1"/>
</dbReference>
<evidence type="ECO:0000313" key="14">
    <source>
        <dbReference type="EMBL" id="KAK6641554.1"/>
    </source>
</evidence>
<feature type="compositionally biased region" description="Basic and acidic residues" evidence="9">
    <location>
        <begin position="313"/>
        <end position="332"/>
    </location>
</feature>
<dbReference type="InterPro" id="IPR001565">
    <property type="entry name" value="Synaptotagmin"/>
</dbReference>
<evidence type="ECO:0000256" key="10">
    <source>
        <dbReference type="SAM" id="Phobius"/>
    </source>
</evidence>
<evidence type="ECO:0000313" key="15">
    <source>
        <dbReference type="Proteomes" id="UP001359485"/>
    </source>
</evidence>
<feature type="region of interest" description="Disordered" evidence="9">
    <location>
        <begin position="477"/>
        <end position="512"/>
    </location>
</feature>
<evidence type="ECO:0000259" key="11">
    <source>
        <dbReference type="PROSITE" id="PS50004"/>
    </source>
</evidence>
<dbReference type="PANTHER" id="PTHR45729">
    <property type="entry name" value="RABPHILIN, ISOFORM A"/>
    <property type="match status" value="1"/>
</dbReference>
<feature type="compositionally biased region" description="Low complexity" evidence="9">
    <location>
        <begin position="361"/>
        <end position="370"/>
    </location>
</feature>
<dbReference type="InterPro" id="IPR041282">
    <property type="entry name" value="FYVE_2"/>
</dbReference>
<evidence type="ECO:0000256" key="2">
    <source>
        <dbReference type="ARBA" id="ARBA00022737"/>
    </source>
</evidence>
<dbReference type="InterPro" id="IPR035892">
    <property type="entry name" value="C2_domain_sf"/>
</dbReference>
<dbReference type="Pfam" id="PF00168">
    <property type="entry name" value="C2"/>
    <property type="match status" value="2"/>
</dbReference>
<comment type="caution">
    <text evidence="14">The sequence shown here is derived from an EMBL/GenBank/DDBJ whole genome shotgun (WGS) entry which is preliminary data.</text>
</comment>
<proteinExistence type="predicted"/>
<feature type="domain" description="C2" evidence="11">
    <location>
        <begin position="604"/>
        <end position="725"/>
    </location>
</feature>
<dbReference type="InterPro" id="IPR043566">
    <property type="entry name" value="Rabphilin/DOC2/Noc2"/>
</dbReference>
<evidence type="ECO:0000256" key="5">
    <source>
        <dbReference type="ARBA" id="ARBA00022837"/>
    </source>
</evidence>
<keyword evidence="5" id="KW-0106">Calcium</keyword>
<comment type="subcellular location">
    <subcellularLocation>
        <location evidence="7">Synapse</location>
    </subcellularLocation>
</comment>
<feature type="transmembrane region" description="Helical" evidence="10">
    <location>
        <begin position="12"/>
        <end position="31"/>
    </location>
</feature>
<dbReference type="PROSITE" id="PS50916">
    <property type="entry name" value="RABBD"/>
    <property type="match status" value="1"/>
</dbReference>
<evidence type="ECO:0000256" key="9">
    <source>
        <dbReference type="SAM" id="MobiDB-lite"/>
    </source>
</evidence>
<feature type="compositionally biased region" description="Low complexity" evidence="9">
    <location>
        <begin position="339"/>
        <end position="353"/>
    </location>
</feature>
<feature type="compositionally biased region" description="Basic and acidic residues" evidence="9">
    <location>
        <begin position="256"/>
        <end position="271"/>
    </location>
</feature>
<dbReference type="SMART" id="SM00239">
    <property type="entry name" value="C2"/>
    <property type="match status" value="2"/>
</dbReference>
<feature type="compositionally biased region" description="Low complexity" evidence="9">
    <location>
        <begin position="436"/>
        <end position="453"/>
    </location>
</feature>
<dbReference type="InterPro" id="IPR000008">
    <property type="entry name" value="C2_dom"/>
</dbReference>
<dbReference type="SUPFAM" id="SSF49562">
    <property type="entry name" value="C2 domain (Calcium/lipid-binding domain, CaLB)"/>
    <property type="match status" value="2"/>
</dbReference>